<feature type="transmembrane region" description="Helical" evidence="1">
    <location>
        <begin position="144"/>
        <end position="160"/>
    </location>
</feature>
<comment type="caution">
    <text evidence="2">The sequence shown here is derived from an EMBL/GenBank/DDBJ whole genome shotgun (WGS) entry which is preliminary data.</text>
</comment>
<dbReference type="RefSeq" id="WP_258498517.1">
    <property type="nucleotide sequence ID" value="NZ_JANSKA010000001.1"/>
</dbReference>
<dbReference type="InterPro" id="IPR010380">
    <property type="entry name" value="DUF975"/>
</dbReference>
<evidence type="ECO:0000313" key="2">
    <source>
        <dbReference type="EMBL" id="MCR9035832.1"/>
    </source>
</evidence>
<keyword evidence="1" id="KW-0472">Membrane</keyword>
<dbReference type="Pfam" id="PF06161">
    <property type="entry name" value="DUF975"/>
    <property type="match status" value="1"/>
</dbReference>
<reference evidence="2 3" key="1">
    <citation type="submission" date="2022-08" db="EMBL/GenBank/DDBJ databases">
        <title>Tractidigestivibacter montrealensis type strain KD21.</title>
        <authorList>
            <person name="Diop K."/>
            <person name="Richard C."/>
            <person name="Routy B."/>
        </authorList>
    </citation>
    <scope>NUCLEOTIDE SEQUENCE [LARGE SCALE GENOMIC DNA]</scope>
    <source>
        <strain evidence="2 3">KD21</strain>
    </source>
</reference>
<dbReference type="Proteomes" id="UP001204320">
    <property type="component" value="Unassembled WGS sequence"/>
</dbReference>
<sequence length="249" mass="27447">MWTRAELKHRGKAAFKRNYWKTVLVAAILSLLTYSSSLPRGSSDASSKGLSETTHMLADPASALSTNSQLVAGFFVGIGLTALVVIAVLGILIGVLLVLPLQVGCQRFLFLNLREPANVREVLWAFDSSYLNIVKVMFLRDLKIFAWALLLVIPGVVKAYEYRLIPFLLAENPALSSAEACEQSRTLMDGNKWNAFVLDLSFIGWNILSHLTLGLVGLFYVSPYENSTNAALYEALRYGNDQTSALPEK</sequence>
<dbReference type="PANTHER" id="PTHR40076:SF1">
    <property type="entry name" value="MEMBRANE PROTEIN"/>
    <property type="match status" value="1"/>
</dbReference>
<evidence type="ECO:0000313" key="3">
    <source>
        <dbReference type="Proteomes" id="UP001204320"/>
    </source>
</evidence>
<dbReference type="EMBL" id="JANSKA010000001">
    <property type="protein sequence ID" value="MCR9035832.1"/>
    <property type="molecule type" value="Genomic_DNA"/>
</dbReference>
<keyword evidence="3" id="KW-1185">Reference proteome</keyword>
<feature type="transmembrane region" description="Helical" evidence="1">
    <location>
        <begin position="69"/>
        <end position="99"/>
    </location>
</feature>
<evidence type="ECO:0000256" key="1">
    <source>
        <dbReference type="SAM" id="Phobius"/>
    </source>
</evidence>
<keyword evidence="1" id="KW-1133">Transmembrane helix</keyword>
<organism evidence="2 3">
    <name type="scientific">Tractidigestivibacter montrealensis</name>
    <dbReference type="NCBI Taxonomy" id="2972466"/>
    <lineage>
        <taxon>Bacteria</taxon>
        <taxon>Bacillati</taxon>
        <taxon>Actinomycetota</taxon>
        <taxon>Coriobacteriia</taxon>
        <taxon>Coriobacteriales</taxon>
        <taxon>Atopobiaceae</taxon>
        <taxon>Tractidigestivibacter</taxon>
    </lineage>
</organism>
<proteinExistence type="predicted"/>
<protein>
    <submittedName>
        <fullName evidence="2">DUF975 family protein</fullName>
    </submittedName>
</protein>
<name>A0ABT1Z6J2_9ACTN</name>
<accession>A0ABT1Z6J2</accession>
<keyword evidence="1" id="KW-0812">Transmembrane</keyword>
<feature type="transmembrane region" description="Helical" evidence="1">
    <location>
        <begin position="202"/>
        <end position="221"/>
    </location>
</feature>
<gene>
    <name evidence="2" type="ORF">NVS32_02535</name>
</gene>
<dbReference type="PANTHER" id="PTHR40076">
    <property type="entry name" value="MEMBRANE PROTEIN-RELATED"/>
    <property type="match status" value="1"/>
</dbReference>